<feature type="compositionally biased region" description="Low complexity" evidence="1">
    <location>
        <begin position="283"/>
        <end position="295"/>
    </location>
</feature>
<reference evidence="3" key="1">
    <citation type="submission" date="2021-10" db="EMBL/GenBank/DDBJ databases">
        <title>Tropical sea cucumber genome reveals ecological adaptation and Cuvierian tubules defense mechanism.</title>
        <authorList>
            <person name="Chen T."/>
        </authorList>
    </citation>
    <scope>NUCLEOTIDE SEQUENCE</scope>
    <source>
        <strain evidence="3">Nanhai2018</strain>
        <tissue evidence="3">Muscle</tissue>
    </source>
</reference>
<gene>
    <name evidence="3" type="ORF">HOLleu_37194</name>
</gene>
<keyword evidence="4" id="KW-1185">Reference proteome</keyword>
<feature type="domain" description="IgGFc-binding protein N-terminal" evidence="2">
    <location>
        <begin position="685"/>
        <end position="953"/>
    </location>
</feature>
<feature type="region of interest" description="Disordered" evidence="1">
    <location>
        <begin position="1"/>
        <end position="22"/>
    </location>
</feature>
<dbReference type="Proteomes" id="UP001152320">
    <property type="component" value="Chromosome 20"/>
</dbReference>
<feature type="region of interest" description="Disordered" evidence="1">
    <location>
        <begin position="399"/>
        <end position="432"/>
    </location>
</feature>
<feature type="compositionally biased region" description="Low complexity" evidence="1">
    <location>
        <begin position="411"/>
        <end position="423"/>
    </location>
</feature>
<feature type="region of interest" description="Disordered" evidence="1">
    <location>
        <begin position="462"/>
        <end position="484"/>
    </location>
</feature>
<dbReference type="PANTHER" id="PTHR46534:SF1">
    <property type="entry name" value="IGGFC-BINDING PROTEIN N-TERMINAL DOMAIN-CONTAINING PROTEIN"/>
    <property type="match status" value="1"/>
</dbReference>
<name>A0A9Q0YGR3_HOLLE</name>
<comment type="caution">
    <text evidence="3">The sequence shown here is derived from an EMBL/GenBank/DDBJ whole genome shotgun (WGS) entry which is preliminary data.</text>
</comment>
<feature type="region of interest" description="Disordered" evidence="1">
    <location>
        <begin position="201"/>
        <end position="232"/>
    </location>
</feature>
<feature type="compositionally biased region" description="Polar residues" evidence="1">
    <location>
        <begin position="260"/>
        <end position="270"/>
    </location>
</feature>
<accession>A0A9Q0YGR3</accession>
<dbReference type="AlphaFoldDB" id="A0A9Q0YGR3"/>
<protein>
    <recommendedName>
        <fullName evidence="2">IgGFc-binding protein N-terminal domain-containing protein</fullName>
    </recommendedName>
</protein>
<dbReference type="EMBL" id="JAIZAY010000020">
    <property type="protein sequence ID" value="KAJ8022328.1"/>
    <property type="molecule type" value="Genomic_DNA"/>
</dbReference>
<evidence type="ECO:0000313" key="3">
    <source>
        <dbReference type="EMBL" id="KAJ8022328.1"/>
    </source>
</evidence>
<dbReference type="InterPro" id="IPR035234">
    <property type="entry name" value="IgGFc-bd_N"/>
</dbReference>
<sequence>MYTSTFQPSATSLNATTQLKTEKPATLTQKTIIAETTPQHQPTRIEEATLMETTQVVTMPWRTLMLTSTTEDKNTIYDKITPEMTTTGKITGLQATTNHYETTNDSPTRYKATTPDMTKTDEATALHVTSRAVTNDASTTYDATIPNTTGDTITSVVTTSGDSTTTDTKTTYDVTTPVMTSTYNTTTLHLISNGLATTNERTTTHDATTPDTTSGRITMHTTASSDSTTPDMKTGYDVATPVMTSTDKATTLHLISNGLSITNEPTTSHDATAPDTTGDRITSHVTTSSDSTTTDTKTKYDVSTPVMTSTDNAATLHLISSGFATKTEITTSYDATTPDTTVDRITSYVTTSRDSTTTDTKTGYDVATPVMTSTDNAATLHLISSGFATKNEITTSYDATTPDTTGDRITSHVTTSRDSTTTDTKTKDDVSTPVMTSTDNAATLHLISSGFATKNEITTSYDATTPDTTGDRITSHITRSRGSATTDAKTRYDLTTPVMTSTDNATTFHLISNSLATTNEPSTRHEVTTAGMSTEAKSTTLHATTSSVTSTDIKASLGLSTTEYLSTKSTTRKREETTIKSTIAVTTLPNLINMERRFVLPHLALEVELLTYFLGSMDTDLSNSSITQVQTTTGDTFGSFFGGLVNSFKYATPSRFYDTVERSSFEIQSTGDIHMYMSTINSTSQFLCYPVDALSTDYIVSVPNINTKSSFIITATEGDTEVSVFFPRDFFYGGNTYNFERALRLTLNDLQTVVFNATFDVTGTYIKSSKPVSLVAEVQWDSHLSIQPYLSTFYLPPIENWGMKYSLRSYFGGFNQIHITASQNNTVITMKVSELINEIKKILNAWNSYKYNCSRDCLVEIESSRPIMVLQTECPTDGYCNTMVTPSTTQAVTQEVPVFVSTYLVGNLGVWVSNGNYDNIKVDNQTVMWDVIRNGVFVEATVDKGYHFISSSNGEQQFLVTVDKTVYAAHSTHSGTNYKACLFDRVFISGVEVTFQATTPGNSVGSLEKCKEDTTNGKYH</sequence>
<dbReference type="PANTHER" id="PTHR46534">
    <property type="entry name" value="IGGFC_BINDING DOMAIN-CONTAINING PROTEIN"/>
    <property type="match status" value="1"/>
</dbReference>
<feature type="compositionally biased region" description="Polar residues" evidence="1">
    <location>
        <begin position="214"/>
        <end position="231"/>
    </location>
</feature>
<dbReference type="Pfam" id="PF17517">
    <property type="entry name" value="IgGFc_binding"/>
    <property type="match status" value="1"/>
</dbReference>
<feature type="region of interest" description="Disordered" evidence="1">
    <location>
        <begin position="260"/>
        <end position="297"/>
    </location>
</feature>
<organism evidence="3 4">
    <name type="scientific">Holothuria leucospilota</name>
    <name type="common">Black long sea cucumber</name>
    <name type="synonym">Mertensiothuria leucospilota</name>
    <dbReference type="NCBI Taxonomy" id="206669"/>
    <lineage>
        <taxon>Eukaryota</taxon>
        <taxon>Metazoa</taxon>
        <taxon>Echinodermata</taxon>
        <taxon>Eleutherozoa</taxon>
        <taxon>Echinozoa</taxon>
        <taxon>Holothuroidea</taxon>
        <taxon>Aspidochirotacea</taxon>
        <taxon>Aspidochirotida</taxon>
        <taxon>Holothuriidae</taxon>
        <taxon>Holothuria</taxon>
    </lineage>
</organism>
<proteinExistence type="predicted"/>
<evidence type="ECO:0000313" key="4">
    <source>
        <dbReference type="Proteomes" id="UP001152320"/>
    </source>
</evidence>
<feature type="compositionally biased region" description="Polar residues" evidence="1">
    <location>
        <begin position="475"/>
        <end position="484"/>
    </location>
</feature>
<feature type="compositionally biased region" description="Polar residues" evidence="1">
    <location>
        <begin position="1"/>
        <end position="19"/>
    </location>
</feature>
<dbReference type="OrthoDB" id="6161995at2759"/>
<evidence type="ECO:0000256" key="1">
    <source>
        <dbReference type="SAM" id="MobiDB-lite"/>
    </source>
</evidence>
<evidence type="ECO:0000259" key="2">
    <source>
        <dbReference type="Pfam" id="PF17517"/>
    </source>
</evidence>